<dbReference type="Proteomes" id="UP000265703">
    <property type="component" value="Unassembled WGS sequence"/>
</dbReference>
<feature type="non-terminal residue" evidence="1">
    <location>
        <position position="174"/>
    </location>
</feature>
<accession>A0A397TGZ1</accession>
<evidence type="ECO:0000313" key="2">
    <source>
        <dbReference type="Proteomes" id="UP000265703"/>
    </source>
</evidence>
<dbReference type="EMBL" id="QKYT01000056">
    <property type="protein sequence ID" value="RIA95715.1"/>
    <property type="molecule type" value="Genomic_DNA"/>
</dbReference>
<gene>
    <name evidence="1" type="ORF">C1645_802848</name>
</gene>
<evidence type="ECO:0000313" key="1">
    <source>
        <dbReference type="EMBL" id="RIA95715.1"/>
    </source>
</evidence>
<proteinExistence type="predicted"/>
<name>A0A397TGZ1_9GLOM</name>
<dbReference type="AlphaFoldDB" id="A0A397TGZ1"/>
<feature type="non-terminal residue" evidence="1">
    <location>
        <position position="1"/>
    </location>
</feature>
<sequence>NNGNCESVNPTCEGGCPPGQTCNNGNCESVNPTCEGGCPPDQTCNNGICSGVNPTCEGGCPPDQTCNNGICSGVNPTCESGCPFGQTCNEATKQCESVQNQEQSCVNVTCPYEFICKLGQCIKCPVTCPNNTPPVNCACYVPQSEIEDIEKKCDEIPSGCCTGPNDDRCKTSQG</sequence>
<organism evidence="1 2">
    <name type="scientific">Glomus cerebriforme</name>
    <dbReference type="NCBI Taxonomy" id="658196"/>
    <lineage>
        <taxon>Eukaryota</taxon>
        <taxon>Fungi</taxon>
        <taxon>Fungi incertae sedis</taxon>
        <taxon>Mucoromycota</taxon>
        <taxon>Glomeromycotina</taxon>
        <taxon>Glomeromycetes</taxon>
        <taxon>Glomerales</taxon>
        <taxon>Glomeraceae</taxon>
        <taxon>Glomus</taxon>
    </lineage>
</organism>
<protein>
    <submittedName>
        <fullName evidence="1">Uncharacterized protein</fullName>
    </submittedName>
</protein>
<keyword evidence="2" id="KW-1185">Reference proteome</keyword>
<reference evidence="1 2" key="1">
    <citation type="submission" date="2018-06" db="EMBL/GenBank/DDBJ databases">
        <title>Comparative genomics reveals the genomic features of Rhizophagus irregularis, R. cerebriforme, R. diaphanum and Gigaspora rosea, and their symbiotic lifestyle signature.</title>
        <authorList>
            <person name="Morin E."/>
            <person name="San Clemente H."/>
            <person name="Chen E.C.H."/>
            <person name="De La Providencia I."/>
            <person name="Hainaut M."/>
            <person name="Kuo A."/>
            <person name="Kohler A."/>
            <person name="Murat C."/>
            <person name="Tang N."/>
            <person name="Roy S."/>
            <person name="Loubradou J."/>
            <person name="Henrissat B."/>
            <person name="Grigoriev I.V."/>
            <person name="Corradi N."/>
            <person name="Roux C."/>
            <person name="Martin F.M."/>
        </authorList>
    </citation>
    <scope>NUCLEOTIDE SEQUENCE [LARGE SCALE GENOMIC DNA]</scope>
    <source>
        <strain evidence="1 2">DAOM 227022</strain>
    </source>
</reference>
<comment type="caution">
    <text evidence="1">The sequence shown here is derived from an EMBL/GenBank/DDBJ whole genome shotgun (WGS) entry which is preliminary data.</text>
</comment>